<proteinExistence type="predicted"/>
<gene>
    <name evidence="1" type="ORF">Amon02_000539900</name>
</gene>
<comment type="caution">
    <text evidence="1">The sequence shown here is derived from an EMBL/GenBank/DDBJ whole genome shotgun (WGS) entry which is preliminary data.</text>
</comment>
<keyword evidence="2" id="KW-1185">Reference proteome</keyword>
<dbReference type="Proteomes" id="UP001165064">
    <property type="component" value="Unassembled WGS sequence"/>
</dbReference>
<protein>
    <submittedName>
        <fullName evidence="1">Unnamed protein product</fullName>
    </submittedName>
</protein>
<dbReference type="EMBL" id="BSXS01003958">
    <property type="protein sequence ID" value="GME82234.1"/>
    <property type="molecule type" value="Genomic_DNA"/>
</dbReference>
<evidence type="ECO:0000313" key="2">
    <source>
        <dbReference type="Proteomes" id="UP001165064"/>
    </source>
</evidence>
<reference evidence="1" key="1">
    <citation type="submission" date="2023-04" db="EMBL/GenBank/DDBJ databases">
        <title>Ambrosiozyma monospora NBRC 10751.</title>
        <authorList>
            <person name="Ichikawa N."/>
            <person name="Sato H."/>
            <person name="Tonouchi N."/>
        </authorList>
    </citation>
    <scope>NUCLEOTIDE SEQUENCE</scope>
    <source>
        <strain evidence="1">NBRC 10751</strain>
    </source>
</reference>
<evidence type="ECO:0000313" key="1">
    <source>
        <dbReference type="EMBL" id="GME82234.1"/>
    </source>
</evidence>
<accession>A0ACB5T6H8</accession>
<name>A0ACB5T6H8_AMBMO</name>
<organism evidence="1 2">
    <name type="scientific">Ambrosiozyma monospora</name>
    <name type="common">Yeast</name>
    <name type="synonym">Endomycopsis monosporus</name>
    <dbReference type="NCBI Taxonomy" id="43982"/>
    <lineage>
        <taxon>Eukaryota</taxon>
        <taxon>Fungi</taxon>
        <taxon>Dikarya</taxon>
        <taxon>Ascomycota</taxon>
        <taxon>Saccharomycotina</taxon>
        <taxon>Pichiomycetes</taxon>
        <taxon>Pichiales</taxon>
        <taxon>Pichiaceae</taxon>
        <taxon>Ambrosiozyma</taxon>
    </lineage>
</organism>
<sequence length="493" mass="53693">MDVKTQLSKQSPPPGTSHQMNRTRSVPLYIKPQPHPIAIKPKPIAIAPSPIVHGSHHGHSHGHGQSQGQIKSVGLTRNLSTVSNQGSEEITLTTSKNWVLPPRPKVKKNSSSSKSKHTSNSSNNHHQQQQHTNKTHQNGSSGKETSAAVHDFNIPKSSTTPGTIKVNSQIHSNINLHTNNQLDLKIQLQNVSKENDNLKKILVKLRKEIENLSLIKERNDKKNGIIPNNNNNTTKNGKLNQRSNVKIARKPSISRNKVHSPTSMVSSPLNPSNGISPADTSLLSETNTIDPINLSYHLEAKRPKTNKAAAAASAPSKLTTTSPLNLHRKITPSTALGISAIGGGATTNYLSPKDIMLRPMPVNLRPKEVKMSKGTAKARKIAKLKQTQIQKKDENQLQACGNCKINTVCKCLNTPSPSSDSSPVKKTNGSRAKSKSKQNATKSKKAKEVSIKIEPEKMRSLKTAPKEEPEYPPSILSPPPAPMFNVEDPICLM</sequence>